<dbReference type="Gene3D" id="3.90.226.10">
    <property type="entry name" value="2-enoyl-CoA Hydratase, Chain A, domain 1"/>
    <property type="match status" value="3"/>
</dbReference>
<dbReference type="GO" id="GO:0006465">
    <property type="term" value="P:signal peptide processing"/>
    <property type="evidence" value="ECO:0007669"/>
    <property type="project" value="InterPro"/>
</dbReference>
<keyword evidence="4" id="KW-0378">Hydrolase</keyword>
<dbReference type="Proteomes" id="UP000250462">
    <property type="component" value="Unassembled WGS sequence"/>
</dbReference>
<protein>
    <submittedName>
        <fullName evidence="9">Signal peptide peptidase SppA</fullName>
    </submittedName>
</protein>
<reference evidence="9 10" key="1">
    <citation type="submission" date="2018-06" db="EMBL/GenBank/DDBJ databases">
        <title>Phytoactinopolyspora halophila sp. nov., a novel halophilic actinomycete isolated from a saline soil in China.</title>
        <authorList>
            <person name="Tang S.-K."/>
        </authorList>
    </citation>
    <scope>NUCLEOTIDE SEQUENCE [LARGE SCALE GENOMIC DNA]</scope>
    <source>
        <strain evidence="9 10">YIM 96934</strain>
    </source>
</reference>
<evidence type="ECO:0000256" key="7">
    <source>
        <dbReference type="PIRSR" id="PIRSR001217-1"/>
    </source>
</evidence>
<keyword evidence="3" id="KW-0645">Protease</keyword>
<feature type="active site" description="Proton donor/acceptor" evidence="7">
    <location>
        <position position="152"/>
    </location>
</feature>
<dbReference type="RefSeq" id="WP_112257658.1">
    <property type="nucleotide sequence ID" value="NZ_QMIG01000004.1"/>
</dbReference>
<organism evidence="9 10">
    <name type="scientific">Phytoactinopolyspora halophila</name>
    <dbReference type="NCBI Taxonomy" id="1981511"/>
    <lineage>
        <taxon>Bacteria</taxon>
        <taxon>Bacillati</taxon>
        <taxon>Actinomycetota</taxon>
        <taxon>Actinomycetes</taxon>
        <taxon>Jiangellales</taxon>
        <taxon>Jiangellaceae</taxon>
        <taxon>Phytoactinopolyspora</taxon>
    </lineage>
</organism>
<dbReference type="GO" id="GO:0016020">
    <property type="term" value="C:membrane"/>
    <property type="evidence" value="ECO:0007669"/>
    <property type="project" value="UniProtKB-SubCell"/>
</dbReference>
<proteinExistence type="inferred from homology"/>
<gene>
    <name evidence="9" type="primary">sppA</name>
    <name evidence="9" type="ORF">DPM12_07450</name>
</gene>
<dbReference type="CDD" id="cd07023">
    <property type="entry name" value="S49_Sppa_N_C"/>
    <property type="match status" value="1"/>
</dbReference>
<evidence type="ECO:0000259" key="8">
    <source>
        <dbReference type="Pfam" id="PF01343"/>
    </source>
</evidence>
<evidence type="ECO:0000256" key="5">
    <source>
        <dbReference type="ARBA" id="ARBA00022825"/>
    </source>
</evidence>
<dbReference type="GO" id="GO:0008236">
    <property type="term" value="F:serine-type peptidase activity"/>
    <property type="evidence" value="ECO:0007669"/>
    <property type="project" value="UniProtKB-KW"/>
</dbReference>
<evidence type="ECO:0000256" key="2">
    <source>
        <dbReference type="ARBA" id="ARBA00008683"/>
    </source>
</evidence>
<comment type="caution">
    <text evidence="9">The sequence shown here is derived from an EMBL/GenBank/DDBJ whole genome shotgun (WGS) entry which is preliminary data.</text>
</comment>
<dbReference type="PIRSF" id="PIRSF001217">
    <property type="entry name" value="Protease_4_SppA"/>
    <property type="match status" value="1"/>
</dbReference>
<dbReference type="InterPro" id="IPR047217">
    <property type="entry name" value="S49_SppA_67K_type_N"/>
</dbReference>
<dbReference type="OrthoDB" id="9764363at2"/>
<accession>A0A329R0K4</accession>
<sequence length="556" mass="59810">MTPAPLVLELDLHTPLITAPPQDPLNAIRARQRTQLTDVLEGLRRAANDPKVAGLIARCDSGAQPTSVVQEIRAAVREFAQSGKPTVAWAQTFGEMAPGTIGYYTATAFDEIWLQPSGDVVLPGLNAPALFLRGALDRLGLQPELAQRYEYKNAADMFTQPGFTDAHREALGRIVESTADQIISEVATARGIDRARLRELVDSSMIPADDARSAGLVDRIGYRDDAYTELAKRLGGRMRLRYVGRYNHAQNKNQAVASYLQRKPARVAVIHGRGPVTTGRSSTNPLGSATLGADTIGSALRAAVKDESVRAIVFRVDSPGGSYVGSDTIRNDVRIARRSKPVIASLGSVAGSGGYFVTMCSDAVVASPATITGSIGVLAGKFASQNLLDRLGVAIERVSVGAQADMFEAEQSYSEEQWEILNRWLDRVYEDFTAKVAVDRGLSREHVEGVARGRIWTGADAYERGLVDELGGLATAIQIARDRAGLPRRDDLADVQMFPRVPFVERLKPPENSQSPANAGVSIRPWGSLTHLATALGLPAAGPLTMPFWTGGTFQG</sequence>
<dbReference type="InterPro" id="IPR004634">
    <property type="entry name" value="Pept_S49_pIV"/>
</dbReference>
<keyword evidence="6" id="KW-0472">Membrane</keyword>
<evidence type="ECO:0000256" key="1">
    <source>
        <dbReference type="ARBA" id="ARBA00004370"/>
    </source>
</evidence>
<dbReference type="SUPFAM" id="SSF52096">
    <property type="entry name" value="ClpP/crotonase"/>
    <property type="match status" value="2"/>
</dbReference>
<feature type="active site" description="Nucleophile" evidence="7">
    <location>
        <position position="352"/>
    </location>
</feature>
<dbReference type="InterPro" id="IPR002142">
    <property type="entry name" value="Peptidase_S49"/>
</dbReference>
<evidence type="ECO:0000256" key="6">
    <source>
        <dbReference type="ARBA" id="ARBA00023136"/>
    </source>
</evidence>
<keyword evidence="5" id="KW-0720">Serine protease</keyword>
<feature type="domain" description="Peptidase S49" evidence="8">
    <location>
        <begin position="337"/>
        <end position="485"/>
    </location>
</feature>
<dbReference type="AlphaFoldDB" id="A0A329R0K4"/>
<dbReference type="PANTHER" id="PTHR33209:SF1">
    <property type="entry name" value="PEPTIDASE S49 DOMAIN-CONTAINING PROTEIN"/>
    <property type="match status" value="1"/>
</dbReference>
<evidence type="ECO:0000313" key="10">
    <source>
        <dbReference type="Proteomes" id="UP000250462"/>
    </source>
</evidence>
<evidence type="ECO:0000256" key="4">
    <source>
        <dbReference type="ARBA" id="ARBA00022801"/>
    </source>
</evidence>
<comment type="subcellular location">
    <subcellularLocation>
        <location evidence="1">Membrane</location>
    </subcellularLocation>
</comment>
<evidence type="ECO:0000313" key="9">
    <source>
        <dbReference type="EMBL" id="RAW16448.1"/>
    </source>
</evidence>
<dbReference type="CDD" id="cd07018">
    <property type="entry name" value="S49_SppA_67K_type"/>
    <property type="match status" value="1"/>
</dbReference>
<dbReference type="Pfam" id="PF01343">
    <property type="entry name" value="Peptidase_S49"/>
    <property type="match status" value="2"/>
</dbReference>
<evidence type="ECO:0000256" key="3">
    <source>
        <dbReference type="ARBA" id="ARBA00022670"/>
    </source>
</evidence>
<dbReference type="NCBIfam" id="TIGR00706">
    <property type="entry name" value="SppA_dom"/>
    <property type="match status" value="1"/>
</dbReference>
<dbReference type="InterPro" id="IPR029045">
    <property type="entry name" value="ClpP/crotonase-like_dom_sf"/>
</dbReference>
<dbReference type="PANTHER" id="PTHR33209">
    <property type="entry name" value="PROTEASE 4"/>
    <property type="match status" value="1"/>
</dbReference>
<dbReference type="InterPro" id="IPR047272">
    <property type="entry name" value="S49_SppA_C"/>
</dbReference>
<dbReference type="EMBL" id="QMIG01000004">
    <property type="protein sequence ID" value="RAW16448.1"/>
    <property type="molecule type" value="Genomic_DNA"/>
</dbReference>
<dbReference type="InterPro" id="IPR004635">
    <property type="entry name" value="Pept_S49_SppA"/>
</dbReference>
<feature type="domain" description="Peptidase S49" evidence="8">
    <location>
        <begin position="79"/>
        <end position="233"/>
    </location>
</feature>
<comment type="similarity">
    <text evidence="2">Belongs to the peptidase S49 family.</text>
</comment>
<keyword evidence="10" id="KW-1185">Reference proteome</keyword>
<name>A0A329R0K4_9ACTN</name>